<keyword evidence="12" id="KW-0012">Acyltransferase</keyword>
<keyword evidence="16" id="KW-1185">Reference proteome</keyword>
<evidence type="ECO:0000256" key="7">
    <source>
        <dbReference type="ARBA" id="ARBA00022833"/>
    </source>
</evidence>
<dbReference type="Pfam" id="PF01853">
    <property type="entry name" value="MOZ_SAS"/>
    <property type="match status" value="1"/>
</dbReference>
<evidence type="ECO:0000256" key="10">
    <source>
        <dbReference type="ARBA" id="ARBA00023163"/>
    </source>
</evidence>
<dbReference type="SUPFAM" id="SSF55729">
    <property type="entry name" value="Acyl-CoA N-acyltransferases (Nat)"/>
    <property type="match status" value="1"/>
</dbReference>
<evidence type="ECO:0000256" key="13">
    <source>
        <dbReference type="PIRSR" id="PIRSR602717-51"/>
    </source>
</evidence>
<comment type="subcellular location">
    <subcellularLocation>
        <location evidence="1">Nucleus</location>
    </subcellularLocation>
</comment>
<dbReference type="EC" id="2.3.1.48" evidence="3"/>
<dbReference type="InterPro" id="IPR036388">
    <property type="entry name" value="WH-like_DNA-bd_sf"/>
</dbReference>
<reference evidence="15 16" key="1">
    <citation type="journal article" date="2021" name="Nat. Plants">
        <title>The Taxus genome provides insights into paclitaxel biosynthesis.</title>
        <authorList>
            <person name="Xiong X."/>
            <person name="Gou J."/>
            <person name="Liao Q."/>
            <person name="Li Y."/>
            <person name="Zhou Q."/>
            <person name="Bi G."/>
            <person name="Li C."/>
            <person name="Du R."/>
            <person name="Wang X."/>
            <person name="Sun T."/>
            <person name="Guo L."/>
            <person name="Liang H."/>
            <person name="Lu P."/>
            <person name="Wu Y."/>
            <person name="Zhang Z."/>
            <person name="Ro D.K."/>
            <person name="Shang Y."/>
            <person name="Huang S."/>
            <person name="Yan J."/>
        </authorList>
    </citation>
    <scope>NUCLEOTIDE SEQUENCE [LARGE SCALE GENOMIC DNA]</scope>
    <source>
        <strain evidence="15">Ta-2019</strain>
    </source>
</reference>
<dbReference type="PANTHER" id="PTHR10615:SF219">
    <property type="entry name" value="HISTONE ACETYLTRANSFERASE KAT5"/>
    <property type="match status" value="1"/>
</dbReference>
<dbReference type="AlphaFoldDB" id="A0AA38KL22"/>
<comment type="similarity">
    <text evidence="2">Belongs to the MYST (SAS/MOZ) family.</text>
</comment>
<proteinExistence type="inferred from homology"/>
<dbReference type="GO" id="GO:0006355">
    <property type="term" value="P:regulation of DNA-templated transcription"/>
    <property type="evidence" value="ECO:0007669"/>
    <property type="project" value="InterPro"/>
</dbReference>
<dbReference type="Proteomes" id="UP000824469">
    <property type="component" value="Unassembled WGS sequence"/>
</dbReference>
<evidence type="ECO:0000256" key="1">
    <source>
        <dbReference type="ARBA" id="ARBA00004123"/>
    </source>
</evidence>
<dbReference type="PANTHER" id="PTHR10615">
    <property type="entry name" value="HISTONE ACETYLTRANSFERASE"/>
    <property type="match status" value="1"/>
</dbReference>
<accession>A0AA38KL22</accession>
<evidence type="ECO:0000256" key="9">
    <source>
        <dbReference type="ARBA" id="ARBA00023015"/>
    </source>
</evidence>
<gene>
    <name evidence="15" type="ORF">KI387_011323</name>
</gene>
<keyword evidence="10" id="KW-0804">Transcription</keyword>
<protein>
    <recommendedName>
        <fullName evidence="3">histone acetyltransferase</fullName>
        <ecNumber evidence="3">2.3.1.48</ecNumber>
    </recommendedName>
</protein>
<dbReference type="FunFam" id="1.10.10.10:FF:000022">
    <property type="entry name" value="Histone acetyltransferase"/>
    <property type="match status" value="1"/>
</dbReference>
<evidence type="ECO:0000256" key="3">
    <source>
        <dbReference type="ARBA" id="ARBA00013184"/>
    </source>
</evidence>
<keyword evidence="7" id="KW-0862">Zinc</keyword>
<dbReference type="OMA" id="VFEPIAY"/>
<feature type="domain" description="MYST-type HAT" evidence="14">
    <location>
        <begin position="1"/>
        <end position="91"/>
    </location>
</feature>
<dbReference type="GO" id="GO:0004402">
    <property type="term" value="F:histone acetyltransferase activity"/>
    <property type="evidence" value="ECO:0007669"/>
    <property type="project" value="InterPro"/>
</dbReference>
<keyword evidence="9" id="KW-0805">Transcription regulation</keyword>
<evidence type="ECO:0000256" key="2">
    <source>
        <dbReference type="ARBA" id="ARBA00010107"/>
    </source>
</evidence>
<evidence type="ECO:0000259" key="14">
    <source>
        <dbReference type="PROSITE" id="PS51726"/>
    </source>
</evidence>
<keyword evidence="4" id="KW-0808">Transferase</keyword>
<feature type="non-terminal residue" evidence="15">
    <location>
        <position position="1"/>
    </location>
</feature>
<dbReference type="InterPro" id="IPR050603">
    <property type="entry name" value="MYST_HAT"/>
</dbReference>
<keyword evidence="5" id="KW-0479">Metal-binding</keyword>
<dbReference type="GO" id="GO:0008270">
    <property type="term" value="F:zinc ion binding"/>
    <property type="evidence" value="ECO:0007669"/>
    <property type="project" value="UniProtKB-KW"/>
</dbReference>
<dbReference type="GO" id="GO:0005634">
    <property type="term" value="C:nucleus"/>
    <property type="evidence" value="ECO:0007669"/>
    <property type="project" value="UniProtKB-SubCell"/>
</dbReference>
<feature type="active site" description="Proton donor/acceptor" evidence="13">
    <location>
        <position position="14"/>
    </location>
</feature>
<evidence type="ECO:0000256" key="5">
    <source>
        <dbReference type="ARBA" id="ARBA00022723"/>
    </source>
</evidence>
<dbReference type="InterPro" id="IPR016181">
    <property type="entry name" value="Acyl_CoA_acyltransferase"/>
</dbReference>
<keyword evidence="8" id="KW-0007">Acetylation</keyword>
<evidence type="ECO:0000313" key="16">
    <source>
        <dbReference type="Proteomes" id="UP000824469"/>
    </source>
</evidence>
<keyword evidence="11" id="KW-0539">Nucleus</keyword>
<feature type="non-terminal residue" evidence="15">
    <location>
        <position position="91"/>
    </location>
</feature>
<evidence type="ECO:0000256" key="8">
    <source>
        <dbReference type="ARBA" id="ARBA00022990"/>
    </source>
</evidence>
<dbReference type="Gene3D" id="1.10.10.10">
    <property type="entry name" value="Winged helix-like DNA-binding domain superfamily/Winged helix DNA-binding domain"/>
    <property type="match status" value="1"/>
</dbReference>
<name>A0AA38KL22_TAXCH</name>
<keyword evidence="6" id="KW-0863">Zinc-finger</keyword>
<dbReference type="PROSITE" id="PS51726">
    <property type="entry name" value="MYST_HAT"/>
    <property type="match status" value="1"/>
</dbReference>
<comment type="caution">
    <text evidence="15">The sequence shown here is derived from an EMBL/GenBank/DDBJ whole genome shotgun (WGS) entry which is preliminary data.</text>
</comment>
<dbReference type="InterPro" id="IPR002717">
    <property type="entry name" value="HAT_MYST-type"/>
</dbReference>
<evidence type="ECO:0000256" key="4">
    <source>
        <dbReference type="ARBA" id="ARBA00022679"/>
    </source>
</evidence>
<sequence>YELSKKEGRVGTPERPLSDLGQVSFRSYWTQVLLEVLRDHGGNLSIKDLSSMTAIRGDDIIDTLQSLNLIRYYKGQHIISISAKVIDEHLK</sequence>
<evidence type="ECO:0000256" key="6">
    <source>
        <dbReference type="ARBA" id="ARBA00022771"/>
    </source>
</evidence>
<organism evidence="15 16">
    <name type="scientific">Taxus chinensis</name>
    <name type="common">Chinese yew</name>
    <name type="synonym">Taxus wallichiana var. chinensis</name>
    <dbReference type="NCBI Taxonomy" id="29808"/>
    <lineage>
        <taxon>Eukaryota</taxon>
        <taxon>Viridiplantae</taxon>
        <taxon>Streptophyta</taxon>
        <taxon>Embryophyta</taxon>
        <taxon>Tracheophyta</taxon>
        <taxon>Spermatophyta</taxon>
        <taxon>Pinopsida</taxon>
        <taxon>Pinidae</taxon>
        <taxon>Conifers II</taxon>
        <taxon>Cupressales</taxon>
        <taxon>Taxaceae</taxon>
        <taxon>Taxus</taxon>
    </lineage>
</organism>
<evidence type="ECO:0000256" key="11">
    <source>
        <dbReference type="ARBA" id="ARBA00023242"/>
    </source>
</evidence>
<evidence type="ECO:0000256" key="12">
    <source>
        <dbReference type="ARBA" id="ARBA00023315"/>
    </source>
</evidence>
<evidence type="ECO:0000313" key="15">
    <source>
        <dbReference type="EMBL" id="KAH9306919.1"/>
    </source>
</evidence>
<dbReference type="EMBL" id="JAHRHJ020000008">
    <property type="protein sequence ID" value="KAH9306919.1"/>
    <property type="molecule type" value="Genomic_DNA"/>
</dbReference>